<reference evidence="1" key="1">
    <citation type="submission" date="2025-02" db="EMBL/GenBank/DDBJ databases">
        <authorList>
            <consortium name="NCBI Genome Project"/>
        </authorList>
    </citation>
    <scope>NUCLEOTIDE SEQUENCE</scope>
</reference>
<name>A0AAJ8BYM0_ASPNG</name>
<dbReference type="GeneID" id="84592314"/>
<dbReference type="VEuPathDB" id="FungiDB:An11g06250"/>
<dbReference type="KEGG" id="ang:An11g06250"/>
<dbReference type="RefSeq" id="XP_059606325.1">
    <property type="nucleotide sequence ID" value="XM_059750323.1"/>
</dbReference>
<accession>A0AAJ8BYM0</accession>
<protein>
    <submittedName>
        <fullName evidence="1">Uncharacterized protein</fullName>
    </submittedName>
</protein>
<dbReference type="AlphaFoldDB" id="A0AAJ8BYM0"/>
<gene>
    <name evidence="1" type="ORF">An11g06250</name>
</gene>
<sequence>MKRKRSDIKMMIKRPVKQRTGVGARKQNAEEHTPRVWARLVCILPENKDRSGLRAIISLNTLKEWGRRRIWLDHRKFRDRDRDPGERSFKSGERVEGLKRGDRETGGISFEIGNKLIRAKGSKGGCAKWPKPMHVCIGTESTVERVDRWSCAVVPSGRALCLVRLNLAGRKCQRIMSGVSGSALWWWKNASTGNTTHGEGEAVVSPPALPQEEEPAESAKIIEFGLMSDTLHSGNGGWLSGPAAKWFLNHGSQAGLCLWPELS</sequence>
<reference evidence="1" key="2">
    <citation type="submission" date="2025-08" db="UniProtKB">
        <authorList>
            <consortium name="RefSeq"/>
        </authorList>
    </citation>
    <scope>IDENTIFICATION</scope>
</reference>
<proteinExistence type="predicted"/>
<organism evidence="1">
    <name type="scientific">Aspergillus niger</name>
    <dbReference type="NCBI Taxonomy" id="5061"/>
    <lineage>
        <taxon>Eukaryota</taxon>
        <taxon>Fungi</taxon>
        <taxon>Dikarya</taxon>
        <taxon>Ascomycota</taxon>
        <taxon>Pezizomycotina</taxon>
        <taxon>Eurotiomycetes</taxon>
        <taxon>Eurotiomycetidae</taxon>
        <taxon>Eurotiales</taxon>
        <taxon>Aspergillaceae</taxon>
        <taxon>Aspergillus</taxon>
        <taxon>Aspergillus subgen. Circumdati</taxon>
    </lineage>
</organism>
<evidence type="ECO:0000313" key="1">
    <source>
        <dbReference type="RefSeq" id="XP_059606325.1"/>
    </source>
</evidence>